<keyword evidence="4" id="KW-1185">Reference proteome</keyword>
<dbReference type="KEGG" id="pbs:Plabr_0298"/>
<feature type="compositionally biased region" description="Polar residues" evidence="1">
    <location>
        <begin position="391"/>
        <end position="400"/>
    </location>
</feature>
<name>F0SQF2_RUBBR</name>
<dbReference type="InterPro" id="IPR018392">
    <property type="entry name" value="LysM"/>
</dbReference>
<dbReference type="PANTHER" id="PTHR34700:SF4">
    <property type="entry name" value="PHAGE-LIKE ELEMENT PBSX PROTEIN XKDP"/>
    <property type="match status" value="1"/>
</dbReference>
<organism evidence="3 4">
    <name type="scientific">Rubinisphaera brasiliensis (strain ATCC 49424 / DSM 5305 / JCM 21570 / IAM 15109 / NBRC 103401 / IFAM 1448)</name>
    <name type="common">Planctomyces brasiliensis</name>
    <dbReference type="NCBI Taxonomy" id="756272"/>
    <lineage>
        <taxon>Bacteria</taxon>
        <taxon>Pseudomonadati</taxon>
        <taxon>Planctomycetota</taxon>
        <taxon>Planctomycetia</taxon>
        <taxon>Planctomycetales</taxon>
        <taxon>Planctomycetaceae</taxon>
        <taxon>Rubinisphaera</taxon>
    </lineage>
</organism>
<accession>F0SQF2</accession>
<gene>
    <name evidence="3" type="ordered locus">Plabr_0298</name>
</gene>
<dbReference type="RefSeq" id="WP_013626671.1">
    <property type="nucleotide sequence ID" value="NC_015174.1"/>
</dbReference>
<feature type="region of interest" description="Disordered" evidence="1">
    <location>
        <begin position="38"/>
        <end position="409"/>
    </location>
</feature>
<dbReference type="HOGENOM" id="CLU_483021_0_0_0"/>
<protein>
    <submittedName>
        <fullName evidence="3">Peptidoglycan-binding lysin domain protein</fullName>
    </submittedName>
</protein>
<proteinExistence type="predicted"/>
<dbReference type="PROSITE" id="PS51782">
    <property type="entry name" value="LYSM"/>
    <property type="match status" value="1"/>
</dbReference>
<evidence type="ECO:0000313" key="4">
    <source>
        <dbReference type="Proteomes" id="UP000006860"/>
    </source>
</evidence>
<dbReference type="AlphaFoldDB" id="F0SQF2"/>
<dbReference type="eggNOG" id="COG1652">
    <property type="taxonomic scope" value="Bacteria"/>
</dbReference>
<dbReference type="SMART" id="SM00257">
    <property type="entry name" value="LysM"/>
    <property type="match status" value="2"/>
</dbReference>
<dbReference type="Proteomes" id="UP000006860">
    <property type="component" value="Chromosome"/>
</dbReference>
<feature type="compositionally biased region" description="Polar residues" evidence="1">
    <location>
        <begin position="305"/>
        <end position="316"/>
    </location>
</feature>
<dbReference type="OrthoDB" id="9800780at2"/>
<sequence length="564" mass="61196">MPTETKFTLALLLILLVCFGVVVWQKMEHQKHLLAAMRDKSQQTAPGETSPFDEYEGDKGKPAPPPHKKPTPPTGTAGKSPFDEHNGEPRRLPVDEKPRKTPLNPFDEVADKPRVPRDQTLPTGKHEPAPKQPTEPPKGLFGQSEPPAKPTAPPKQQATNPFDPWTGATTTVEKPKTTPLPPAQKPIDAFPASQTKVQPSGNPFDQATQGLFPGAPPKTAQNDPAPKNPMDPANSGFQPAQPAGPPQQNPFDQAGNSAGFPPSAPGKPTVDTGDPSGGFNPFTPVKHTEEKPEPPKQPQGAFNPFESNPIPTQPTKPSGGGDPTPPANNKPPEKNPGPSPFDGFPLPPKSPDKPKQPEPKPEPPKRPQPPAKPPQFENPLPPKQPGAGQSGFPTNGNFTPPGSIDQKPTPVYTVKADETYWSISKKLYGSIKYFQALAEHNRHRVGDPKRLRPGMKILVPEAEILDKLYGKLIPGGPANKPKEEQGPDGLFYTNNGQPMFRVGEEDTLSDIAYRHLGRASRWVEIYNLNRSLLKNPDRMKPGTVLKMPSDASRISLDNSPRIIR</sequence>
<feature type="compositionally biased region" description="Basic and acidic residues" evidence="1">
    <location>
        <begin position="81"/>
        <end position="99"/>
    </location>
</feature>
<evidence type="ECO:0000256" key="1">
    <source>
        <dbReference type="SAM" id="MobiDB-lite"/>
    </source>
</evidence>
<dbReference type="Gene3D" id="3.10.350.10">
    <property type="entry name" value="LysM domain"/>
    <property type="match status" value="2"/>
</dbReference>
<feature type="compositionally biased region" description="Pro residues" evidence="1">
    <location>
        <begin position="323"/>
        <end position="349"/>
    </location>
</feature>
<evidence type="ECO:0000259" key="2">
    <source>
        <dbReference type="PROSITE" id="PS51782"/>
    </source>
</evidence>
<feature type="compositionally biased region" description="Basic and acidic residues" evidence="1">
    <location>
        <begin position="350"/>
        <end position="365"/>
    </location>
</feature>
<dbReference type="CDD" id="cd00118">
    <property type="entry name" value="LysM"/>
    <property type="match status" value="2"/>
</dbReference>
<dbReference type="Pfam" id="PF01476">
    <property type="entry name" value="LysM"/>
    <property type="match status" value="2"/>
</dbReference>
<dbReference type="EMBL" id="CP002546">
    <property type="protein sequence ID" value="ADY57927.1"/>
    <property type="molecule type" value="Genomic_DNA"/>
</dbReference>
<dbReference type="PANTHER" id="PTHR34700">
    <property type="entry name" value="POTASSIUM BINDING PROTEIN KBP"/>
    <property type="match status" value="1"/>
</dbReference>
<dbReference type="InterPro" id="IPR036779">
    <property type="entry name" value="LysM_dom_sf"/>
</dbReference>
<feature type="compositionally biased region" description="Polar residues" evidence="1">
    <location>
        <begin position="192"/>
        <end position="209"/>
    </location>
</feature>
<dbReference type="InterPro" id="IPR052196">
    <property type="entry name" value="Bact_Kbp"/>
</dbReference>
<evidence type="ECO:0000313" key="3">
    <source>
        <dbReference type="EMBL" id="ADY57927.1"/>
    </source>
</evidence>
<reference evidence="4" key="1">
    <citation type="submission" date="2011-02" db="EMBL/GenBank/DDBJ databases">
        <title>The complete genome of Planctomyces brasiliensis DSM 5305.</title>
        <authorList>
            <person name="Lucas S."/>
            <person name="Copeland A."/>
            <person name="Lapidus A."/>
            <person name="Bruce D."/>
            <person name="Goodwin L."/>
            <person name="Pitluck S."/>
            <person name="Kyrpides N."/>
            <person name="Mavromatis K."/>
            <person name="Pagani I."/>
            <person name="Ivanova N."/>
            <person name="Ovchinnikova G."/>
            <person name="Lu M."/>
            <person name="Detter J.C."/>
            <person name="Han C."/>
            <person name="Land M."/>
            <person name="Hauser L."/>
            <person name="Markowitz V."/>
            <person name="Cheng J.-F."/>
            <person name="Hugenholtz P."/>
            <person name="Woyke T."/>
            <person name="Wu D."/>
            <person name="Tindall B."/>
            <person name="Pomrenke H.G."/>
            <person name="Brambilla E."/>
            <person name="Klenk H.-P."/>
            <person name="Eisen J.A."/>
        </authorList>
    </citation>
    <scope>NUCLEOTIDE SEQUENCE [LARGE SCALE GENOMIC DNA]</scope>
    <source>
        <strain evidence="4">ATCC 49424 / DSM 5305 / JCM 21570 / IAM 15109 / NBRC 103401 / IFAM 1448</strain>
    </source>
</reference>
<dbReference type="STRING" id="756272.Plabr_0298"/>
<feature type="domain" description="LysM" evidence="2">
    <location>
        <begin position="410"/>
        <end position="459"/>
    </location>
</feature>